<gene>
    <name evidence="4" type="ORF">AZE42_09057</name>
</gene>
<comment type="similarity">
    <text evidence="1">Belongs to the 3-beta-HSD family.</text>
</comment>
<dbReference type="PANTHER" id="PTHR43245">
    <property type="entry name" value="BIFUNCTIONAL POLYMYXIN RESISTANCE PROTEIN ARNA"/>
    <property type="match status" value="1"/>
</dbReference>
<evidence type="ECO:0000256" key="2">
    <source>
        <dbReference type="ARBA" id="ARBA00023002"/>
    </source>
</evidence>
<dbReference type="Pfam" id="PF01073">
    <property type="entry name" value="3Beta_HSD"/>
    <property type="match status" value="1"/>
</dbReference>
<dbReference type="EMBL" id="LVVM01006404">
    <property type="protein sequence ID" value="OJA08180.1"/>
    <property type="molecule type" value="Genomic_DNA"/>
</dbReference>
<reference evidence="4 5" key="1">
    <citation type="submission" date="2016-03" db="EMBL/GenBank/DDBJ databases">
        <title>Comparative genomics of the ectomycorrhizal sister species Rhizopogon vinicolor and Rhizopogon vesiculosus (Basidiomycota: Boletales) reveals a divergence of the mating type B locus.</title>
        <authorList>
            <person name="Mujic A.B."/>
            <person name="Kuo A."/>
            <person name="Tritt A."/>
            <person name="Lipzen A."/>
            <person name="Chen C."/>
            <person name="Johnson J."/>
            <person name="Sharma A."/>
            <person name="Barry K."/>
            <person name="Grigoriev I.V."/>
            <person name="Spatafora J.W."/>
        </authorList>
    </citation>
    <scope>NUCLEOTIDE SEQUENCE [LARGE SCALE GENOMIC DNA]</scope>
    <source>
        <strain evidence="4 5">AM-OR11-056</strain>
    </source>
</reference>
<dbReference type="InterPro" id="IPR002225">
    <property type="entry name" value="3Beta_OHSteriod_DH/Estase"/>
</dbReference>
<dbReference type="OrthoDB" id="10058185at2759"/>
<proteinExistence type="inferred from homology"/>
<accession>A0A1J8Q8X1</accession>
<evidence type="ECO:0000313" key="4">
    <source>
        <dbReference type="EMBL" id="OJA08180.1"/>
    </source>
</evidence>
<evidence type="ECO:0000313" key="5">
    <source>
        <dbReference type="Proteomes" id="UP000183567"/>
    </source>
</evidence>
<dbReference type="InterPro" id="IPR050177">
    <property type="entry name" value="Lipid_A_modif_metabolic_enz"/>
</dbReference>
<dbReference type="AlphaFoldDB" id="A0A1J8Q8X1"/>
<dbReference type="Gene3D" id="3.40.50.720">
    <property type="entry name" value="NAD(P)-binding Rossmann-like Domain"/>
    <property type="match status" value="1"/>
</dbReference>
<dbReference type="InterPro" id="IPR036291">
    <property type="entry name" value="NAD(P)-bd_dom_sf"/>
</dbReference>
<sequence length="318" mass="35126">MKTDSYLVIGGCGLLGGHIIDLLLKRGEEDMAAFDLVHSQLDPKVEVFIGRPRDLQEKINVRGTDNVIREAIAHGVRKLVYNSTASVVFEGVDQLNVDETAPYPSHHIDDYNDTKSMAEKLVLDANGRNGLSTASLRPAGLFGPGDRVTVPVFMNSMLSGRSHVQLGDNSNLFDWTYIGNAAQAHLLTADRLSPSHPKYGSVAGQAFFITNGDPRPWWEFPRALWKEAGHKSQKKTMAIPKSIALILAFFTEYICLILGKKPTLTRLTVTYCCTARSCDISKARNALEYEPEVSLEEGVKRSVAWWKANHAEQSPGTK</sequence>
<keyword evidence="5" id="KW-1185">Reference proteome</keyword>
<dbReference type="GO" id="GO:0016616">
    <property type="term" value="F:oxidoreductase activity, acting on the CH-OH group of donors, NAD or NADP as acceptor"/>
    <property type="evidence" value="ECO:0007669"/>
    <property type="project" value="InterPro"/>
</dbReference>
<evidence type="ECO:0000256" key="1">
    <source>
        <dbReference type="ARBA" id="ARBA00009219"/>
    </source>
</evidence>
<dbReference type="SUPFAM" id="SSF51735">
    <property type="entry name" value="NAD(P)-binding Rossmann-fold domains"/>
    <property type="match status" value="1"/>
</dbReference>
<evidence type="ECO:0000259" key="3">
    <source>
        <dbReference type="Pfam" id="PF01073"/>
    </source>
</evidence>
<dbReference type="STRING" id="180088.A0A1J8Q8X1"/>
<dbReference type="GO" id="GO:0006694">
    <property type="term" value="P:steroid biosynthetic process"/>
    <property type="evidence" value="ECO:0007669"/>
    <property type="project" value="InterPro"/>
</dbReference>
<keyword evidence="2" id="KW-0560">Oxidoreductase</keyword>
<dbReference type="PANTHER" id="PTHR43245:SF51">
    <property type="entry name" value="SHORT CHAIN DEHYDROGENASE_REDUCTASE FAMILY 42E, MEMBER 2"/>
    <property type="match status" value="1"/>
</dbReference>
<dbReference type="Proteomes" id="UP000183567">
    <property type="component" value="Unassembled WGS sequence"/>
</dbReference>
<organism evidence="4 5">
    <name type="scientific">Rhizopogon vesiculosus</name>
    <dbReference type="NCBI Taxonomy" id="180088"/>
    <lineage>
        <taxon>Eukaryota</taxon>
        <taxon>Fungi</taxon>
        <taxon>Dikarya</taxon>
        <taxon>Basidiomycota</taxon>
        <taxon>Agaricomycotina</taxon>
        <taxon>Agaricomycetes</taxon>
        <taxon>Agaricomycetidae</taxon>
        <taxon>Boletales</taxon>
        <taxon>Suillineae</taxon>
        <taxon>Rhizopogonaceae</taxon>
        <taxon>Rhizopogon</taxon>
    </lineage>
</organism>
<name>A0A1J8Q8X1_9AGAM</name>
<protein>
    <recommendedName>
        <fullName evidence="3">3-beta hydroxysteroid dehydrogenase/isomerase domain-containing protein</fullName>
    </recommendedName>
</protein>
<feature type="domain" description="3-beta hydroxysteroid dehydrogenase/isomerase" evidence="3">
    <location>
        <begin position="52"/>
        <end position="236"/>
    </location>
</feature>
<comment type="caution">
    <text evidence="4">The sequence shown here is derived from an EMBL/GenBank/DDBJ whole genome shotgun (WGS) entry which is preliminary data.</text>
</comment>